<reference evidence="4 5" key="1">
    <citation type="journal article" date="2019" name="Int. J. Syst. Evol. Microbiol.">
        <title>The Global Catalogue of Microorganisms (GCM) 10K type strain sequencing project: providing services to taxonomists for standard genome sequencing and annotation.</title>
        <authorList>
            <consortium name="The Broad Institute Genomics Platform"/>
            <consortium name="The Broad Institute Genome Sequencing Center for Infectious Disease"/>
            <person name="Wu L."/>
            <person name="Ma J."/>
        </authorList>
    </citation>
    <scope>NUCLEOTIDE SEQUENCE [LARGE SCALE GENOMIC DNA]</scope>
    <source>
        <strain evidence="4 5">CGMCC 1.15824</strain>
    </source>
</reference>
<protein>
    <submittedName>
        <fullName evidence="4">PH domain-containing protein</fullName>
    </submittedName>
</protein>
<evidence type="ECO:0000256" key="2">
    <source>
        <dbReference type="SAM" id="Phobius"/>
    </source>
</evidence>
<keyword evidence="2" id="KW-0812">Transmembrane</keyword>
<dbReference type="Pfam" id="PF03703">
    <property type="entry name" value="bPH_2"/>
    <property type="match status" value="3"/>
</dbReference>
<dbReference type="Proteomes" id="UP001595925">
    <property type="component" value="Unassembled WGS sequence"/>
</dbReference>
<keyword evidence="5" id="KW-1185">Reference proteome</keyword>
<feature type="transmembrane region" description="Helical" evidence="2">
    <location>
        <begin position="40"/>
        <end position="60"/>
    </location>
</feature>
<name>A0ABD5Q9Y7_9EURY</name>
<dbReference type="InterPro" id="IPR014529">
    <property type="entry name" value="UCP026631"/>
</dbReference>
<dbReference type="PANTHER" id="PTHR34473:SF3">
    <property type="entry name" value="TRANSMEMBRANE PROTEIN-RELATED"/>
    <property type="match status" value="1"/>
</dbReference>
<organism evidence="4 5">
    <name type="scientific">Saliphagus infecundisoli</name>
    <dbReference type="NCBI Taxonomy" id="1849069"/>
    <lineage>
        <taxon>Archaea</taxon>
        <taxon>Methanobacteriati</taxon>
        <taxon>Methanobacteriota</taxon>
        <taxon>Stenosarchaea group</taxon>
        <taxon>Halobacteria</taxon>
        <taxon>Halobacteriales</taxon>
        <taxon>Natrialbaceae</taxon>
        <taxon>Saliphagus</taxon>
    </lineage>
</organism>
<dbReference type="PIRSF" id="PIRSF026631">
    <property type="entry name" value="UCP026631"/>
    <property type="match status" value="1"/>
</dbReference>
<feature type="compositionally biased region" description="Acidic residues" evidence="1">
    <location>
        <begin position="147"/>
        <end position="162"/>
    </location>
</feature>
<feature type="domain" description="YdbS-like PH" evidence="3">
    <location>
        <begin position="271"/>
        <end position="349"/>
    </location>
</feature>
<feature type="transmembrane region" description="Helical" evidence="2">
    <location>
        <begin position="14"/>
        <end position="34"/>
    </location>
</feature>
<feature type="domain" description="YdbS-like PH" evidence="3">
    <location>
        <begin position="417"/>
        <end position="496"/>
    </location>
</feature>
<feature type="transmembrane region" description="Helical" evidence="2">
    <location>
        <begin position="201"/>
        <end position="223"/>
    </location>
</feature>
<gene>
    <name evidence="4" type="ORF">ACFPFO_01955</name>
</gene>
<sequence>MSRLHPVTALTKTLGYAVQWASVPFFLVSILSGAFDVVRIDWVFSLAPVGFLLGAAYGLVEYYRFEYELSEDTFDLASGVFSRRDREIPFRRVQNVDVSRGIVQRLLGLAVVSIETAGGGDTEATLRYVGEGEANWLQREIRRLTAENDEIEADEQEGLEPDPTERPEPATAGTSGDRRPTHLFELDQVELGLLSLTTAKLSASMVVAVVTAFGGDAALGLVLSLARPFGGPAQLAGASPLEYAALALSSALYGAVATYLVGVVYTFVGYYGFRIGEAGDDLVYERGLLQRYSGSIPTEKIQTLSIVENPLQRAIGYAGLRIETAGYGPDGGGNQSAIPLAKRSRVERFVARATGIESGDFDRPPTVARRRYLVRYSVIAAAIVAAAGAAGIVWGLPYWYASALAVLGAPVGAHLRWTNLGYDLREDHLLVREGFWRRRTHVVPYYRLQTVSTRRSVFQRRLGLASLVIDTASSRTFVRGTPTIHDLSLSTARSIHADCRERLEDARRTRAREERALSVAFT</sequence>
<dbReference type="InterPro" id="IPR005182">
    <property type="entry name" value="YdbS-like_PH"/>
</dbReference>
<dbReference type="PANTHER" id="PTHR34473">
    <property type="entry name" value="UPF0699 TRANSMEMBRANE PROTEIN YDBS"/>
    <property type="match status" value="1"/>
</dbReference>
<dbReference type="AlphaFoldDB" id="A0ABD5Q9Y7"/>
<evidence type="ECO:0000256" key="1">
    <source>
        <dbReference type="SAM" id="MobiDB-lite"/>
    </source>
</evidence>
<accession>A0ABD5Q9Y7</accession>
<feature type="domain" description="YdbS-like PH" evidence="3">
    <location>
        <begin position="62"/>
        <end position="140"/>
    </location>
</feature>
<proteinExistence type="predicted"/>
<feature type="transmembrane region" description="Helical" evidence="2">
    <location>
        <begin position="243"/>
        <end position="268"/>
    </location>
</feature>
<feature type="region of interest" description="Disordered" evidence="1">
    <location>
        <begin position="147"/>
        <end position="179"/>
    </location>
</feature>
<evidence type="ECO:0000313" key="4">
    <source>
        <dbReference type="EMBL" id="MFC4986561.1"/>
    </source>
</evidence>
<evidence type="ECO:0000259" key="3">
    <source>
        <dbReference type="Pfam" id="PF03703"/>
    </source>
</evidence>
<evidence type="ECO:0000313" key="5">
    <source>
        <dbReference type="Proteomes" id="UP001595925"/>
    </source>
</evidence>
<feature type="transmembrane region" description="Helical" evidence="2">
    <location>
        <begin position="373"/>
        <end position="392"/>
    </location>
</feature>
<keyword evidence="2" id="KW-1133">Transmembrane helix</keyword>
<keyword evidence="2" id="KW-0472">Membrane</keyword>
<dbReference type="RefSeq" id="WP_224828038.1">
    <property type="nucleotide sequence ID" value="NZ_JAIVEF010000003.1"/>
</dbReference>
<dbReference type="EMBL" id="JBHSJG010000005">
    <property type="protein sequence ID" value="MFC4986561.1"/>
    <property type="molecule type" value="Genomic_DNA"/>
</dbReference>
<feature type="transmembrane region" description="Helical" evidence="2">
    <location>
        <begin position="398"/>
        <end position="415"/>
    </location>
</feature>
<comment type="caution">
    <text evidence="4">The sequence shown here is derived from an EMBL/GenBank/DDBJ whole genome shotgun (WGS) entry which is preliminary data.</text>
</comment>